<organism evidence="1 2">
    <name type="scientific">Geodermatophilus saharensis</name>
    <dbReference type="NCBI Taxonomy" id="1137994"/>
    <lineage>
        <taxon>Bacteria</taxon>
        <taxon>Bacillati</taxon>
        <taxon>Actinomycetota</taxon>
        <taxon>Actinomycetes</taxon>
        <taxon>Geodermatophilales</taxon>
        <taxon>Geodermatophilaceae</taxon>
        <taxon>Geodermatophilus</taxon>
    </lineage>
</organism>
<gene>
    <name evidence="1" type="ORF">SAMN04488107_0921</name>
</gene>
<protein>
    <submittedName>
        <fullName evidence="1">Uncharacterized protein</fullName>
    </submittedName>
</protein>
<dbReference type="AlphaFoldDB" id="A0A239B678"/>
<evidence type="ECO:0000313" key="2">
    <source>
        <dbReference type="Proteomes" id="UP000198386"/>
    </source>
</evidence>
<reference evidence="2" key="1">
    <citation type="submission" date="2017-06" db="EMBL/GenBank/DDBJ databases">
        <authorList>
            <person name="Varghese N."/>
            <person name="Submissions S."/>
        </authorList>
    </citation>
    <scope>NUCLEOTIDE SEQUENCE [LARGE SCALE GENOMIC DNA]</scope>
    <source>
        <strain evidence="2">DSM 45423</strain>
    </source>
</reference>
<name>A0A239B678_9ACTN</name>
<keyword evidence="2" id="KW-1185">Reference proteome</keyword>
<dbReference type="EMBL" id="FZOH01000002">
    <property type="protein sequence ID" value="SNS02743.1"/>
    <property type="molecule type" value="Genomic_DNA"/>
</dbReference>
<dbReference type="Proteomes" id="UP000198386">
    <property type="component" value="Unassembled WGS sequence"/>
</dbReference>
<proteinExistence type="predicted"/>
<accession>A0A239B678</accession>
<dbReference type="RefSeq" id="WP_089402741.1">
    <property type="nucleotide sequence ID" value="NZ_FZOH01000002.1"/>
</dbReference>
<evidence type="ECO:0000313" key="1">
    <source>
        <dbReference type="EMBL" id="SNS02743.1"/>
    </source>
</evidence>
<dbReference type="OrthoDB" id="5194669at2"/>
<sequence>MAGDASTVRKPLSCRLGFHAYVQRRPEDERLRGPDHKICRRCGRHQDIDTTIIPPGVVG</sequence>